<evidence type="ECO:0000256" key="4">
    <source>
        <dbReference type="SAM" id="Phobius"/>
    </source>
</evidence>
<accession>E1R9C7</accession>
<dbReference type="InterPro" id="IPR051310">
    <property type="entry name" value="MCP_chemotaxis"/>
</dbReference>
<evidence type="ECO:0000259" key="5">
    <source>
        <dbReference type="PROSITE" id="PS50111"/>
    </source>
</evidence>
<dbReference type="Gene3D" id="6.10.340.10">
    <property type="match status" value="1"/>
</dbReference>
<dbReference type="PROSITE" id="PS50111">
    <property type="entry name" value="CHEMOTAXIS_TRANSDUC_2"/>
    <property type="match status" value="1"/>
</dbReference>
<dbReference type="RefSeq" id="WP_013256553.1">
    <property type="nucleotide sequence ID" value="NC_014364.1"/>
</dbReference>
<dbReference type="GO" id="GO:0005886">
    <property type="term" value="C:plasma membrane"/>
    <property type="evidence" value="ECO:0007669"/>
    <property type="project" value="TreeGrafter"/>
</dbReference>
<dbReference type="HOGENOM" id="CLU_000445_107_19_12"/>
<dbReference type="STRING" id="573413.Spirs_4012"/>
<dbReference type="Pfam" id="PF00015">
    <property type="entry name" value="MCPsignal"/>
    <property type="match status" value="1"/>
</dbReference>
<evidence type="ECO:0000313" key="8">
    <source>
        <dbReference type="Proteomes" id="UP000002318"/>
    </source>
</evidence>
<gene>
    <name evidence="7" type="ordered locus">Spirs_4012</name>
</gene>
<dbReference type="SUPFAM" id="SSF58104">
    <property type="entry name" value="Methyl-accepting chemotaxis protein (MCP) signaling domain"/>
    <property type="match status" value="1"/>
</dbReference>
<keyword evidence="3" id="KW-0807">Transducer</keyword>
<dbReference type="EMBL" id="CP002116">
    <property type="protein sequence ID" value="ADK83096.1"/>
    <property type="molecule type" value="Genomic_DNA"/>
</dbReference>
<evidence type="ECO:0000256" key="1">
    <source>
        <dbReference type="ARBA" id="ARBA00022500"/>
    </source>
</evidence>
<feature type="transmembrane region" description="Helical" evidence="4">
    <location>
        <begin position="306"/>
        <end position="327"/>
    </location>
</feature>
<comment type="similarity">
    <text evidence="2">Belongs to the methyl-accepting chemotaxis (MCP) protein family.</text>
</comment>
<evidence type="ECO:0000259" key="6">
    <source>
        <dbReference type="PROSITE" id="PS50885"/>
    </source>
</evidence>
<dbReference type="CDD" id="cd06225">
    <property type="entry name" value="HAMP"/>
    <property type="match status" value="1"/>
</dbReference>
<dbReference type="InterPro" id="IPR004089">
    <property type="entry name" value="MCPsignal_dom"/>
</dbReference>
<dbReference type="OrthoDB" id="344090at2"/>
<dbReference type="Pfam" id="PF00672">
    <property type="entry name" value="HAMP"/>
    <property type="match status" value="1"/>
</dbReference>
<dbReference type="PRINTS" id="PR00260">
    <property type="entry name" value="CHEMTRNSDUCR"/>
</dbReference>
<dbReference type="PROSITE" id="PS50885">
    <property type="entry name" value="HAMP"/>
    <property type="match status" value="1"/>
</dbReference>
<evidence type="ECO:0000313" key="7">
    <source>
        <dbReference type="EMBL" id="ADK83096.1"/>
    </source>
</evidence>
<proteinExistence type="inferred from homology"/>
<dbReference type="InterPro" id="IPR003660">
    <property type="entry name" value="HAMP_dom"/>
</dbReference>
<keyword evidence="4" id="KW-1133">Transmembrane helix</keyword>
<dbReference type="GO" id="GO:0004888">
    <property type="term" value="F:transmembrane signaling receptor activity"/>
    <property type="evidence" value="ECO:0007669"/>
    <property type="project" value="InterPro"/>
</dbReference>
<dbReference type="Pfam" id="PF22673">
    <property type="entry name" value="MCP-like_PDC_1"/>
    <property type="match status" value="1"/>
</dbReference>
<evidence type="ECO:0000256" key="2">
    <source>
        <dbReference type="ARBA" id="ARBA00029447"/>
    </source>
</evidence>
<dbReference type="InterPro" id="IPR004090">
    <property type="entry name" value="Chemotax_Me-accpt_rcpt"/>
</dbReference>
<dbReference type="Gene3D" id="3.30.450.20">
    <property type="entry name" value="PAS domain"/>
    <property type="match status" value="2"/>
</dbReference>
<organism evidence="7 8">
    <name type="scientific">Sediminispirochaeta smaragdinae (strain DSM 11293 / JCM 15392 / SEBR 4228)</name>
    <name type="common">Spirochaeta smaragdinae</name>
    <dbReference type="NCBI Taxonomy" id="573413"/>
    <lineage>
        <taxon>Bacteria</taxon>
        <taxon>Pseudomonadati</taxon>
        <taxon>Spirochaetota</taxon>
        <taxon>Spirochaetia</taxon>
        <taxon>Spirochaetales</taxon>
        <taxon>Spirochaetaceae</taxon>
        <taxon>Sediminispirochaeta</taxon>
    </lineage>
</organism>
<keyword evidence="4" id="KW-0812">Transmembrane</keyword>
<dbReference type="GO" id="GO:0007165">
    <property type="term" value="P:signal transduction"/>
    <property type="evidence" value="ECO:0007669"/>
    <property type="project" value="UniProtKB-KW"/>
</dbReference>
<reference evidence="7 8" key="1">
    <citation type="journal article" date="2010" name="Stand. Genomic Sci.">
        <title>Complete genome sequence of Spirochaeta smaragdinae type strain (SEBR 4228).</title>
        <authorList>
            <person name="Mavromatis K."/>
            <person name="Yasawong M."/>
            <person name="Chertkov O."/>
            <person name="Lapidus A."/>
            <person name="Lucas S."/>
            <person name="Nolan M."/>
            <person name="Del Rio T.G."/>
            <person name="Tice H."/>
            <person name="Cheng J.F."/>
            <person name="Pitluck S."/>
            <person name="Liolios K."/>
            <person name="Ivanova N."/>
            <person name="Tapia R."/>
            <person name="Han C."/>
            <person name="Bruce D."/>
            <person name="Goodwin L."/>
            <person name="Pati A."/>
            <person name="Chen A."/>
            <person name="Palaniappan K."/>
            <person name="Land M."/>
            <person name="Hauser L."/>
            <person name="Chang Y.J."/>
            <person name="Jeffries C.D."/>
            <person name="Detter J.C."/>
            <person name="Rohde M."/>
            <person name="Brambilla E."/>
            <person name="Spring S."/>
            <person name="Goker M."/>
            <person name="Sikorski J."/>
            <person name="Woyke T."/>
            <person name="Bristow J."/>
            <person name="Eisen J.A."/>
            <person name="Markowitz V."/>
            <person name="Hugenholtz P."/>
            <person name="Klenk H.P."/>
            <person name="Kyrpides N.C."/>
        </authorList>
    </citation>
    <scope>NUCLEOTIDE SEQUENCE [LARGE SCALE GENOMIC DNA]</scope>
    <source>
        <strain evidence="8">DSM 11293 / JCM 15392 / SEBR 4228</strain>
    </source>
</reference>
<dbReference type="Gene3D" id="1.10.287.950">
    <property type="entry name" value="Methyl-accepting chemotaxis protein"/>
    <property type="match status" value="1"/>
</dbReference>
<keyword evidence="4" id="KW-0472">Membrane</keyword>
<name>E1R9C7_SEDSS</name>
<protein>
    <submittedName>
        <fullName evidence="7">Methyl-accepting chemotaxis sensory transducer with Cache sensor</fullName>
    </submittedName>
</protein>
<dbReference type="GO" id="GO:0006935">
    <property type="term" value="P:chemotaxis"/>
    <property type="evidence" value="ECO:0007669"/>
    <property type="project" value="UniProtKB-KW"/>
</dbReference>
<dbReference type="AlphaFoldDB" id="E1R9C7"/>
<feature type="domain" description="Methyl-accepting transducer" evidence="5">
    <location>
        <begin position="429"/>
        <end position="658"/>
    </location>
</feature>
<dbReference type="KEGG" id="ssm:Spirs_4012"/>
<dbReference type="SMART" id="SM00304">
    <property type="entry name" value="HAMP"/>
    <property type="match status" value="1"/>
</dbReference>
<dbReference type="SMART" id="SM00283">
    <property type="entry name" value="MA"/>
    <property type="match status" value="1"/>
</dbReference>
<sequence>MKSLRSRLLLTFLGIGAFLFAGTFLFVGLTVEDALHTYADQEAKMYADQGARIVEAELEKSYVLLSQLRFLCEALISEDNAAFLGDRVETLMVDMVKNHEDLSSVWTLFEPEVFDDISAISADRVSGRIRSSRESRGSEADKADYYQLAKKRGGLVLSEPKVAQAGGAGVVYMTKMSLPLLDSKGQFLGVVGCDLVLKGLGEMIDAIENFSGGFTTIASESGLIVADSFSESVGRYLSDIHSADTVSAASRAVAEGTTEETVTEHKVSKEQVRQMISAIEIAGQYTGWTYIVSIPQSLINAVPRRIALVMLLMACAALFLLAFSVAAGSKHIVKPLKEVSSHFDLIASGDFRSSIKTNRSDEFGKLARDFNDLSSMLNCSFRKLRDITVSMRGRAEAFSEDMKAADEAFSLIGDAITEVIMKGSDNTRGLNEVSSSVKIISGRIRTLGERLQDQSNAILQSSSAIEEMLANIESVSNSVITSSTHFDQLSETSQVGEEQLASVIAMIEGINERSEELLETNTLISAIAGQTNLLSMNAAIEAAHAGEAGKGFAVVADEIRKLAEDTAEQSRSTEQSLREIVAAFQEITGSARQAGANFSSIRELIRTVVRIEAEIKSSMQEQDVSSKEIQIALDGLKESTTAIREDAGEIASGAEAIKHEIDTLEENSRGISDSIVRVHESSQNLNSIVKGAGQSAEENLRSAEGAHEAMEKFLFKEDEEADDAPCIGMEK</sequence>
<keyword evidence="1" id="KW-0145">Chemotaxis</keyword>
<dbReference type="eggNOG" id="COG0840">
    <property type="taxonomic scope" value="Bacteria"/>
</dbReference>
<dbReference type="PANTHER" id="PTHR43531">
    <property type="entry name" value="PROTEIN ICFG"/>
    <property type="match status" value="1"/>
</dbReference>
<dbReference type="CDD" id="cd12913">
    <property type="entry name" value="PDC1_MCP_like"/>
    <property type="match status" value="1"/>
</dbReference>
<dbReference type="PANTHER" id="PTHR43531:SF11">
    <property type="entry name" value="METHYL-ACCEPTING CHEMOTAXIS PROTEIN 3"/>
    <property type="match status" value="1"/>
</dbReference>
<feature type="domain" description="HAMP" evidence="6">
    <location>
        <begin position="330"/>
        <end position="382"/>
    </location>
</feature>
<dbReference type="Proteomes" id="UP000002318">
    <property type="component" value="Chromosome"/>
</dbReference>
<keyword evidence="8" id="KW-1185">Reference proteome</keyword>
<evidence type="ECO:0000256" key="3">
    <source>
        <dbReference type="PROSITE-ProRule" id="PRU00284"/>
    </source>
</evidence>